<dbReference type="InterPro" id="IPR051677">
    <property type="entry name" value="AfsR-DnrI-RedD_regulator"/>
</dbReference>
<evidence type="ECO:0000313" key="2">
    <source>
        <dbReference type="Proteomes" id="UP000276417"/>
    </source>
</evidence>
<keyword evidence="2" id="KW-1185">Reference proteome</keyword>
<dbReference type="Gene3D" id="1.10.10.10">
    <property type="entry name" value="Winged helix-like DNA-binding domain superfamily/Winged helix DNA-binding domain"/>
    <property type="match status" value="1"/>
</dbReference>
<dbReference type="SUPFAM" id="SSF48452">
    <property type="entry name" value="TPR-like"/>
    <property type="match status" value="2"/>
</dbReference>
<reference evidence="1 2" key="1">
    <citation type="submission" date="2018-11" db="EMBL/GenBank/DDBJ databases">
        <title>Deinococcus shelandsis sp. nov., isolated from South Shetland Islands soil of Antarctica.</title>
        <authorList>
            <person name="Tian J."/>
        </authorList>
    </citation>
    <scope>NUCLEOTIDE SEQUENCE [LARGE SCALE GENOMIC DNA]</scope>
    <source>
        <strain evidence="1 2">S14-83T</strain>
        <plasmid evidence="1 2">unnamed1</plasmid>
    </source>
</reference>
<geneLocation type="plasmid" evidence="1 2">
    <name>unnamed1</name>
</geneLocation>
<proteinExistence type="predicted"/>
<dbReference type="KEGG" id="dph:EHF33_17020"/>
<gene>
    <name evidence="1" type="ORF">EHF33_17020</name>
</gene>
<protein>
    <submittedName>
        <fullName evidence="1">SARP family transcriptional regulator</fullName>
    </submittedName>
</protein>
<dbReference type="Proteomes" id="UP000276417">
    <property type="component" value="Plasmid unnamed1"/>
</dbReference>
<dbReference type="PANTHER" id="PTHR35807">
    <property type="entry name" value="TRANSCRIPTIONAL REGULATOR REDD-RELATED"/>
    <property type="match status" value="1"/>
</dbReference>
<organism evidence="1 2">
    <name type="scientific">Deinococcus psychrotolerans</name>
    <dbReference type="NCBI Taxonomy" id="2489213"/>
    <lineage>
        <taxon>Bacteria</taxon>
        <taxon>Thermotogati</taxon>
        <taxon>Deinococcota</taxon>
        <taxon>Deinococci</taxon>
        <taxon>Deinococcales</taxon>
        <taxon>Deinococcaceae</taxon>
        <taxon>Deinococcus</taxon>
    </lineage>
</organism>
<dbReference type="InterPro" id="IPR011990">
    <property type="entry name" value="TPR-like_helical_dom_sf"/>
</dbReference>
<name>A0A3G8YI25_9DEIO</name>
<dbReference type="InterPro" id="IPR036388">
    <property type="entry name" value="WH-like_DNA-bd_sf"/>
</dbReference>
<dbReference type="OrthoDB" id="51888at2"/>
<keyword evidence="1" id="KW-0614">Plasmid</keyword>
<evidence type="ECO:0000313" key="1">
    <source>
        <dbReference type="EMBL" id="AZI44605.1"/>
    </source>
</evidence>
<sequence length="630" mass="70256">MTTEARTINEALAAFEHGQYKTVITLLTGQTDLSPEGLRVLGNAYVFSGHFEQAEEPLERSSRAGDAEGMVEYGNLLRLTGRLAEASTHFMEVTPKLSGELFLRAQRWWGTVDFLAGRTEMGLQRCEIAWHGYMALGDDELIGRVTQTIAQMHLTAGDLNRAGQLYQEAIRRLPLTDQPIFRISALGGLAEVQISLGEVKEARKTLDSTQEALQFTDSLKSHVHILSVEAEYYRLFGDQEKYTKILHELQSVVEDLQDFESSTWTAASLADLYSLRGDHSLAMETLYELAPEGHHPLVIATRGMLLRRRRLYGAAIEALQEALDSPRLESRAQLRSLLHLADAQAKNGDTEGAGTSLKLAMEGLLSARDLILYSPDITELSDLAQHALLEPDLSPYMEVLLGKLAVLMGRDSVPDNTALHLRIQTLGRAAVFKNGEEIKLSLQGSVLTLVYLALNPSSTRKELEATLYPDREGKTAGDYFRAVFRELRVKLGQEVLWMDGSPKSPHYRIGPGVHVDLDTEHLREALRSGDTARALSLYRGPFLPDSKMESDWVDDTREELRRSLSAELRSKLQKARDDGDLRRALLLANQSLKLDPGDLDMLETRVAVARLVASPQDLARYVVELQRQMS</sequence>
<accession>A0A3G8YI25</accession>
<dbReference type="EMBL" id="CP034185">
    <property type="protein sequence ID" value="AZI44605.1"/>
    <property type="molecule type" value="Genomic_DNA"/>
</dbReference>
<dbReference type="RefSeq" id="WP_124874404.1">
    <property type="nucleotide sequence ID" value="NZ_CP034185.1"/>
</dbReference>
<dbReference type="AlphaFoldDB" id="A0A3G8YI25"/>
<dbReference type="Gene3D" id="1.25.40.10">
    <property type="entry name" value="Tetratricopeptide repeat domain"/>
    <property type="match status" value="2"/>
</dbReference>